<protein>
    <submittedName>
        <fullName evidence="4">TetR family transcriptional regulator</fullName>
    </submittedName>
</protein>
<evidence type="ECO:0000256" key="1">
    <source>
        <dbReference type="ARBA" id="ARBA00023125"/>
    </source>
</evidence>
<gene>
    <name evidence="4" type="ORF">A9179_21385</name>
</gene>
<dbReference type="InterPro" id="IPR009057">
    <property type="entry name" value="Homeodomain-like_sf"/>
</dbReference>
<dbReference type="PROSITE" id="PS50977">
    <property type="entry name" value="HTH_TETR_2"/>
    <property type="match status" value="1"/>
</dbReference>
<dbReference type="InterPro" id="IPR001647">
    <property type="entry name" value="HTH_TetR"/>
</dbReference>
<evidence type="ECO:0000313" key="5">
    <source>
        <dbReference type="Proteomes" id="UP000744555"/>
    </source>
</evidence>
<name>A0ABR7S889_AQUAC</name>
<dbReference type="Gene3D" id="1.10.357.10">
    <property type="entry name" value="Tetracycline Repressor, domain 2"/>
    <property type="match status" value="1"/>
</dbReference>
<accession>A0ABR7S889</accession>
<evidence type="ECO:0000313" key="4">
    <source>
        <dbReference type="EMBL" id="MBC9252826.1"/>
    </source>
</evidence>
<keyword evidence="1 2" id="KW-0238">DNA-binding</keyword>
<dbReference type="InterPro" id="IPR049513">
    <property type="entry name" value="TetR_C_40"/>
</dbReference>
<dbReference type="PRINTS" id="PR00455">
    <property type="entry name" value="HTHTETR"/>
</dbReference>
<dbReference type="Pfam" id="PF00440">
    <property type="entry name" value="TetR_N"/>
    <property type="match status" value="1"/>
</dbReference>
<evidence type="ECO:0000256" key="2">
    <source>
        <dbReference type="PROSITE-ProRule" id="PRU00335"/>
    </source>
</evidence>
<dbReference type="PANTHER" id="PTHR43479">
    <property type="entry name" value="ACREF/ENVCD OPERON REPRESSOR-RELATED"/>
    <property type="match status" value="1"/>
</dbReference>
<comment type="caution">
    <text evidence="4">The sequence shown here is derived from an EMBL/GenBank/DDBJ whole genome shotgun (WGS) entry which is preliminary data.</text>
</comment>
<dbReference type="SUPFAM" id="SSF46689">
    <property type="entry name" value="Homeodomain-like"/>
    <property type="match status" value="1"/>
</dbReference>
<sequence>MIESTPTDHRSRVAAERRVKMRRRLVESAMLVFADKGAGASVIQEVVAEAGVSNGTFYNYFRTNEDLLAAVIDELNNELMSIIESVVGGIDDPARRIATGIRLYLHTAETYPVLARFVCGIKLQTASPDNLLFSLLPPDIEEGIAKGRFVETPMPVALDLIAGTVIAAIAHIQAGVEAGFAEHIAEVILRGLGTEVPEAKAIVALPLDTLNAPPDSLLIRANTRLSERTL</sequence>
<dbReference type="Pfam" id="PF21306">
    <property type="entry name" value="TetR_C_40"/>
    <property type="match status" value="1"/>
</dbReference>
<keyword evidence="5" id="KW-1185">Reference proteome</keyword>
<evidence type="ECO:0000259" key="3">
    <source>
        <dbReference type="PROSITE" id="PS50977"/>
    </source>
</evidence>
<feature type="domain" description="HTH tetR-type" evidence="3">
    <location>
        <begin position="19"/>
        <end position="79"/>
    </location>
</feature>
<dbReference type="Proteomes" id="UP000744555">
    <property type="component" value="Unassembled WGS sequence"/>
</dbReference>
<feature type="DNA-binding region" description="H-T-H motif" evidence="2">
    <location>
        <begin position="42"/>
        <end position="61"/>
    </location>
</feature>
<reference evidence="4 5" key="1">
    <citation type="submission" date="2016-06" db="EMBL/GenBank/DDBJ databases">
        <authorList>
            <person name="Ramos C."/>
            <person name="Pintado A."/>
            <person name="Crespo-Gomez J.I."/>
        </authorList>
    </citation>
    <scope>NUCLEOTIDE SEQUENCE [LARGE SCALE GENOMIC DNA]</scope>
    <source>
        <strain evidence="4 5">AVO110</strain>
    </source>
</reference>
<organism evidence="4 5">
    <name type="scientific">Aquipseudomonas alcaligenes</name>
    <name type="common">Pseudomonas alcaligenes</name>
    <dbReference type="NCBI Taxonomy" id="43263"/>
    <lineage>
        <taxon>Bacteria</taxon>
        <taxon>Pseudomonadati</taxon>
        <taxon>Pseudomonadota</taxon>
        <taxon>Gammaproteobacteria</taxon>
        <taxon>Pseudomonadales</taxon>
        <taxon>Pseudomonadaceae</taxon>
        <taxon>Aquipseudomonas</taxon>
    </lineage>
</organism>
<dbReference type="InterPro" id="IPR050624">
    <property type="entry name" value="HTH-type_Tx_Regulator"/>
</dbReference>
<dbReference type="PANTHER" id="PTHR43479:SF11">
    <property type="entry name" value="ACREF_ENVCD OPERON REPRESSOR-RELATED"/>
    <property type="match status" value="1"/>
</dbReference>
<dbReference type="EMBL" id="LZEU01000001">
    <property type="protein sequence ID" value="MBC9252826.1"/>
    <property type="molecule type" value="Genomic_DNA"/>
</dbReference>
<proteinExistence type="predicted"/>